<evidence type="ECO:0000313" key="3">
    <source>
        <dbReference type="Proteomes" id="UP000275078"/>
    </source>
</evidence>
<gene>
    <name evidence="2" type="ORF">BJ508DRAFT_417630</name>
</gene>
<proteinExistence type="predicted"/>
<sequence>MRSLKYKAAPEFPKSPLSASTNHSLQPNHGHNLDSPSHPPASTRQLHHGVAASNQTPYICTPMA</sequence>
<reference evidence="2 3" key="1">
    <citation type="journal article" date="2018" name="Nat. Ecol. Evol.">
        <title>Pezizomycetes genomes reveal the molecular basis of ectomycorrhizal truffle lifestyle.</title>
        <authorList>
            <person name="Murat C."/>
            <person name="Payen T."/>
            <person name="Noel B."/>
            <person name="Kuo A."/>
            <person name="Morin E."/>
            <person name="Chen J."/>
            <person name="Kohler A."/>
            <person name="Krizsan K."/>
            <person name="Balestrini R."/>
            <person name="Da Silva C."/>
            <person name="Montanini B."/>
            <person name="Hainaut M."/>
            <person name="Levati E."/>
            <person name="Barry K.W."/>
            <person name="Belfiori B."/>
            <person name="Cichocki N."/>
            <person name="Clum A."/>
            <person name="Dockter R.B."/>
            <person name="Fauchery L."/>
            <person name="Guy J."/>
            <person name="Iotti M."/>
            <person name="Le Tacon F."/>
            <person name="Lindquist E.A."/>
            <person name="Lipzen A."/>
            <person name="Malagnac F."/>
            <person name="Mello A."/>
            <person name="Molinier V."/>
            <person name="Miyauchi S."/>
            <person name="Poulain J."/>
            <person name="Riccioni C."/>
            <person name="Rubini A."/>
            <person name="Sitrit Y."/>
            <person name="Splivallo R."/>
            <person name="Traeger S."/>
            <person name="Wang M."/>
            <person name="Zifcakova L."/>
            <person name="Wipf D."/>
            <person name="Zambonelli A."/>
            <person name="Paolocci F."/>
            <person name="Nowrousian M."/>
            <person name="Ottonello S."/>
            <person name="Baldrian P."/>
            <person name="Spatafora J.W."/>
            <person name="Henrissat B."/>
            <person name="Nagy L.G."/>
            <person name="Aury J.M."/>
            <person name="Wincker P."/>
            <person name="Grigoriev I.V."/>
            <person name="Bonfante P."/>
            <person name="Martin F.M."/>
        </authorList>
    </citation>
    <scope>NUCLEOTIDE SEQUENCE [LARGE SCALE GENOMIC DNA]</scope>
    <source>
        <strain evidence="2 3">RN42</strain>
    </source>
</reference>
<dbReference type="EMBL" id="ML119746">
    <property type="protein sequence ID" value="RPA76340.1"/>
    <property type="molecule type" value="Genomic_DNA"/>
</dbReference>
<feature type="compositionally biased region" description="Polar residues" evidence="1">
    <location>
        <begin position="17"/>
        <end position="29"/>
    </location>
</feature>
<dbReference type="AlphaFoldDB" id="A0A3N4HWW9"/>
<name>A0A3N4HWW9_ASCIM</name>
<organism evidence="2 3">
    <name type="scientific">Ascobolus immersus RN42</name>
    <dbReference type="NCBI Taxonomy" id="1160509"/>
    <lineage>
        <taxon>Eukaryota</taxon>
        <taxon>Fungi</taxon>
        <taxon>Dikarya</taxon>
        <taxon>Ascomycota</taxon>
        <taxon>Pezizomycotina</taxon>
        <taxon>Pezizomycetes</taxon>
        <taxon>Pezizales</taxon>
        <taxon>Ascobolaceae</taxon>
        <taxon>Ascobolus</taxon>
    </lineage>
</organism>
<accession>A0A3N4HWW9</accession>
<dbReference type="Proteomes" id="UP000275078">
    <property type="component" value="Unassembled WGS sequence"/>
</dbReference>
<evidence type="ECO:0000256" key="1">
    <source>
        <dbReference type="SAM" id="MobiDB-lite"/>
    </source>
</evidence>
<feature type="region of interest" description="Disordered" evidence="1">
    <location>
        <begin position="1"/>
        <end position="64"/>
    </location>
</feature>
<protein>
    <submittedName>
        <fullName evidence="2">Uncharacterized protein</fullName>
    </submittedName>
</protein>
<evidence type="ECO:0000313" key="2">
    <source>
        <dbReference type="EMBL" id="RPA76340.1"/>
    </source>
</evidence>
<keyword evidence="3" id="KW-1185">Reference proteome</keyword>